<evidence type="ECO:0000313" key="9">
    <source>
        <dbReference type="Proteomes" id="UP001597111"/>
    </source>
</evidence>
<dbReference type="InterPro" id="IPR011017">
    <property type="entry name" value="TRASH_dom"/>
</dbReference>
<keyword evidence="5" id="KW-0479">Metal-binding</keyword>
<protein>
    <recommendedName>
        <fullName evidence="5">Large ribosomal subunit protein eL24</fullName>
    </recommendedName>
</protein>
<dbReference type="RefSeq" id="WP_379818623.1">
    <property type="nucleotide sequence ID" value="NZ_JBHUDH010000121.1"/>
</dbReference>
<keyword evidence="4 5" id="KW-0687">Ribonucleoprotein</keyword>
<gene>
    <name evidence="5" type="primary">rpl24e</name>
    <name evidence="8" type="ORF">ACFR9S_10840</name>
</gene>
<name>A0ABD6B8D0_9EURY</name>
<dbReference type="GO" id="GO:0005840">
    <property type="term" value="C:ribosome"/>
    <property type="evidence" value="ECO:0007669"/>
    <property type="project" value="UniProtKB-KW"/>
</dbReference>
<comment type="similarity">
    <text evidence="1 5">Belongs to the eukaryotic ribosomal protein eL24 family.</text>
</comment>
<dbReference type="CDD" id="cd00472">
    <property type="entry name" value="Ribosomal_L24e_L24"/>
    <property type="match status" value="1"/>
</dbReference>
<dbReference type="GO" id="GO:1990904">
    <property type="term" value="C:ribonucleoprotein complex"/>
    <property type="evidence" value="ECO:0007669"/>
    <property type="project" value="UniProtKB-KW"/>
</dbReference>
<sequence length="125" mass="13769">MPQNRTCDYCGDDVEPGTGTMFVHTNGSVVHYCSAKCEKNADLGREPRDLEWTEEGGDHGTEETVEETEPEEAVEEEEAEAEEEAESEEEAAEAESEESEEADADAEEEAAEAESEADDDEEDEE</sequence>
<dbReference type="NCBIfam" id="NF034186">
    <property type="entry name" value="PRK14891.1-1"/>
    <property type="match status" value="1"/>
</dbReference>
<dbReference type="GO" id="GO:0006412">
    <property type="term" value="P:translation"/>
    <property type="evidence" value="ECO:0007669"/>
    <property type="project" value="UniProtKB-UniRule"/>
</dbReference>
<keyword evidence="9" id="KW-1185">Reference proteome</keyword>
<dbReference type="InterPro" id="IPR000988">
    <property type="entry name" value="Ribosomal_eL24-rel_N"/>
</dbReference>
<feature type="binding site" evidence="5">
    <location>
        <position position="10"/>
    </location>
    <ligand>
        <name>Zn(2+)</name>
        <dbReference type="ChEBI" id="CHEBI:29105"/>
    </ligand>
</feature>
<feature type="binding site" evidence="5">
    <location>
        <position position="33"/>
    </location>
    <ligand>
        <name>Zn(2+)</name>
        <dbReference type="ChEBI" id="CHEBI:29105"/>
    </ligand>
</feature>
<keyword evidence="5" id="KW-0699">rRNA-binding</keyword>
<feature type="compositionally biased region" description="Basic and acidic residues" evidence="6">
    <location>
        <begin position="39"/>
        <end position="62"/>
    </location>
</feature>
<evidence type="ECO:0000256" key="4">
    <source>
        <dbReference type="ARBA" id="ARBA00023274"/>
    </source>
</evidence>
<comment type="caution">
    <text evidence="8">The sequence shown here is derived from an EMBL/GenBank/DDBJ whole genome shotgun (WGS) entry which is preliminary data.</text>
</comment>
<comment type="function">
    <text evidence="5">Binds to the 23S rRNA.</text>
</comment>
<dbReference type="Proteomes" id="UP001597111">
    <property type="component" value="Unassembled WGS sequence"/>
</dbReference>
<accession>A0ABD6B8D0</accession>
<evidence type="ECO:0000256" key="2">
    <source>
        <dbReference type="ARBA" id="ARBA00022771"/>
    </source>
</evidence>
<keyword evidence="3 5" id="KW-0689">Ribosomal protein</keyword>
<dbReference type="SUPFAM" id="SSF57716">
    <property type="entry name" value="Glucocorticoid receptor-like (DNA-binding domain)"/>
    <property type="match status" value="1"/>
</dbReference>
<proteinExistence type="inferred from homology"/>
<dbReference type="HAMAP" id="MF_00773">
    <property type="entry name" value="Ribosomal_eL24"/>
    <property type="match status" value="1"/>
</dbReference>
<reference evidence="8 9" key="1">
    <citation type="journal article" date="2019" name="Int. J. Syst. Evol. Microbiol.">
        <title>The Global Catalogue of Microorganisms (GCM) 10K type strain sequencing project: providing services to taxonomists for standard genome sequencing and annotation.</title>
        <authorList>
            <consortium name="The Broad Institute Genomics Platform"/>
            <consortium name="The Broad Institute Genome Sequencing Center for Infectious Disease"/>
            <person name="Wu L."/>
            <person name="Ma J."/>
        </authorList>
    </citation>
    <scope>NUCLEOTIDE SEQUENCE [LARGE SCALE GENOMIC DNA]</scope>
    <source>
        <strain evidence="8 9">CGMCC 1.12285</strain>
    </source>
</reference>
<keyword evidence="2 5" id="KW-0863">Zinc-finger</keyword>
<dbReference type="AlphaFoldDB" id="A0ABD6B8D0"/>
<feature type="zinc finger region" description="C4-type" evidence="5">
    <location>
        <begin position="7"/>
        <end position="37"/>
    </location>
</feature>
<keyword evidence="5" id="KW-0862">Zinc</keyword>
<evidence type="ECO:0000256" key="3">
    <source>
        <dbReference type="ARBA" id="ARBA00022980"/>
    </source>
</evidence>
<feature type="region of interest" description="Disordered" evidence="6">
    <location>
        <begin position="39"/>
        <end position="125"/>
    </location>
</feature>
<comment type="cofactor">
    <cofactor evidence="5">
        <name>Zn(2+)</name>
        <dbReference type="ChEBI" id="CHEBI:29105"/>
    </cofactor>
    <text evidence="5">Binds 1 zinc ion per subunit.</text>
</comment>
<dbReference type="Pfam" id="PF01246">
    <property type="entry name" value="Ribosomal_L24e"/>
    <property type="match status" value="1"/>
</dbReference>
<organism evidence="8 9">
    <name type="scientific">Halolamina salina</name>
    <dbReference type="NCBI Taxonomy" id="1220023"/>
    <lineage>
        <taxon>Archaea</taxon>
        <taxon>Methanobacteriati</taxon>
        <taxon>Methanobacteriota</taxon>
        <taxon>Stenosarchaea group</taxon>
        <taxon>Halobacteria</taxon>
        <taxon>Halobacteriales</taxon>
        <taxon>Haloferacaceae</taxon>
    </lineage>
</organism>
<dbReference type="InterPro" id="IPR055345">
    <property type="entry name" value="Ribosomal_eL24-rel_arc"/>
</dbReference>
<dbReference type="GO" id="GO:0019843">
    <property type="term" value="F:rRNA binding"/>
    <property type="evidence" value="ECO:0007669"/>
    <property type="project" value="UniProtKB-UniRule"/>
</dbReference>
<feature type="binding site" evidence="5">
    <location>
        <position position="7"/>
    </location>
    <ligand>
        <name>Zn(2+)</name>
        <dbReference type="ChEBI" id="CHEBI:29105"/>
    </ligand>
</feature>
<dbReference type="InterPro" id="IPR038630">
    <property type="entry name" value="L24e/L24_sf"/>
</dbReference>
<dbReference type="SMART" id="SM00746">
    <property type="entry name" value="TRASH"/>
    <property type="match status" value="1"/>
</dbReference>
<evidence type="ECO:0000259" key="7">
    <source>
        <dbReference type="SMART" id="SM00746"/>
    </source>
</evidence>
<feature type="binding site" evidence="5">
    <location>
        <position position="37"/>
    </location>
    <ligand>
        <name>Zn(2+)</name>
        <dbReference type="ChEBI" id="CHEBI:29105"/>
    </ligand>
</feature>
<keyword evidence="5" id="KW-0694">RNA-binding</keyword>
<evidence type="ECO:0000256" key="1">
    <source>
        <dbReference type="ARBA" id="ARBA00005647"/>
    </source>
</evidence>
<evidence type="ECO:0000256" key="6">
    <source>
        <dbReference type="SAM" id="MobiDB-lite"/>
    </source>
</evidence>
<comment type="subunit">
    <text evidence="5">Part of the 50S ribosomal subunit. Forms a cluster with proteins L3 and L14.</text>
</comment>
<dbReference type="EMBL" id="JBHUDH010000121">
    <property type="protein sequence ID" value="MFD1526786.1"/>
    <property type="molecule type" value="Genomic_DNA"/>
</dbReference>
<evidence type="ECO:0000256" key="5">
    <source>
        <dbReference type="HAMAP-Rule" id="MF_00773"/>
    </source>
</evidence>
<feature type="compositionally biased region" description="Acidic residues" evidence="6">
    <location>
        <begin position="63"/>
        <end position="125"/>
    </location>
</feature>
<dbReference type="GO" id="GO:0008270">
    <property type="term" value="F:zinc ion binding"/>
    <property type="evidence" value="ECO:0007669"/>
    <property type="project" value="UniProtKB-UniRule"/>
</dbReference>
<dbReference type="Gene3D" id="2.30.170.20">
    <property type="entry name" value="Ribosomal protein L24e"/>
    <property type="match status" value="1"/>
</dbReference>
<feature type="domain" description="TRASH" evidence="7">
    <location>
        <begin position="7"/>
        <end position="45"/>
    </location>
</feature>
<evidence type="ECO:0000313" key="8">
    <source>
        <dbReference type="EMBL" id="MFD1526786.1"/>
    </source>
</evidence>